<dbReference type="PANTHER" id="PTHR30081">
    <property type="entry name" value="PROTEIN-EXPORT MEMBRANE PROTEIN SEC"/>
    <property type="match status" value="1"/>
</dbReference>
<dbReference type="GO" id="GO:0006605">
    <property type="term" value="P:protein targeting"/>
    <property type="evidence" value="ECO:0007669"/>
    <property type="project" value="UniProtKB-UniRule"/>
</dbReference>
<feature type="transmembrane region" description="Helical" evidence="12">
    <location>
        <begin position="457"/>
        <end position="475"/>
    </location>
</feature>
<evidence type="ECO:0000256" key="2">
    <source>
        <dbReference type="ARBA" id="ARBA00022448"/>
    </source>
</evidence>
<evidence type="ECO:0000256" key="6">
    <source>
        <dbReference type="ARBA" id="ARBA00022989"/>
    </source>
</evidence>
<feature type="domain" description="Protein translocase subunit SecDF P1" evidence="15">
    <location>
        <begin position="64"/>
        <end position="120"/>
    </location>
</feature>
<proteinExistence type="inferred from homology"/>
<dbReference type="NCBIfam" id="TIGR00966">
    <property type="entry name" value="transloc_SecF"/>
    <property type="match status" value="1"/>
</dbReference>
<dbReference type="InterPro" id="IPR005665">
    <property type="entry name" value="SecF_bac"/>
</dbReference>
<dbReference type="Pfam" id="PF22599">
    <property type="entry name" value="SecDF_P1_head"/>
    <property type="match status" value="1"/>
</dbReference>
<keyword evidence="6 12" id="KW-1133">Transmembrane helix</keyword>
<dbReference type="FunFam" id="1.20.1640.10:FF:000024">
    <property type="entry name" value="Multifunctional fusion protein"/>
    <property type="match status" value="1"/>
</dbReference>
<feature type="transmembrane region" description="Helical" evidence="12">
    <location>
        <begin position="283"/>
        <end position="300"/>
    </location>
</feature>
<dbReference type="InterPro" id="IPR005791">
    <property type="entry name" value="SecD"/>
</dbReference>
<protein>
    <recommendedName>
        <fullName evidence="12 13">Multifunctional fusion protein</fullName>
    </recommendedName>
    <domain>
        <recommendedName>
            <fullName evidence="12">Protein translocase subunit SecD</fullName>
        </recommendedName>
    </domain>
    <domain>
        <recommendedName>
            <fullName evidence="13">Protein-export membrane protein SecF</fullName>
        </recommendedName>
    </domain>
</protein>
<keyword evidence="8 12" id="KW-0472">Membrane</keyword>
<organism evidence="17 18">
    <name type="scientific">Neobacillus bataviensis</name>
    <dbReference type="NCBI Taxonomy" id="220685"/>
    <lineage>
        <taxon>Bacteria</taxon>
        <taxon>Bacillati</taxon>
        <taxon>Bacillota</taxon>
        <taxon>Bacilli</taxon>
        <taxon>Bacillales</taxon>
        <taxon>Bacillaceae</taxon>
        <taxon>Neobacillus</taxon>
    </lineage>
</organism>
<dbReference type="AlphaFoldDB" id="A0A561DGK1"/>
<feature type="transmembrane region" description="Helical" evidence="12">
    <location>
        <begin position="260"/>
        <end position="278"/>
    </location>
</feature>
<dbReference type="GO" id="GO:0005886">
    <property type="term" value="C:plasma membrane"/>
    <property type="evidence" value="ECO:0007669"/>
    <property type="project" value="UniProtKB-SubCell"/>
</dbReference>
<dbReference type="SUPFAM" id="SSF82866">
    <property type="entry name" value="Multidrug efflux transporter AcrB transmembrane domain"/>
    <property type="match status" value="2"/>
</dbReference>
<dbReference type="Pfam" id="PF07549">
    <property type="entry name" value="Sec_GG"/>
    <property type="match status" value="1"/>
</dbReference>
<feature type="transmembrane region" description="Helical" evidence="12">
    <location>
        <begin position="593"/>
        <end position="616"/>
    </location>
</feature>
<accession>A0A561DGK1</accession>
<comment type="similarity">
    <text evidence="12">Belongs to the SecD/SecF family. SecD subfamily.</text>
</comment>
<dbReference type="GO" id="GO:0043952">
    <property type="term" value="P:protein transport by the Sec complex"/>
    <property type="evidence" value="ECO:0007669"/>
    <property type="project" value="UniProtKB-UniRule"/>
</dbReference>
<dbReference type="Gene3D" id="1.20.1640.10">
    <property type="entry name" value="Multidrug efflux transporter AcrB transmembrane domain"/>
    <property type="match status" value="2"/>
</dbReference>
<evidence type="ECO:0000256" key="1">
    <source>
        <dbReference type="ARBA" id="ARBA00004651"/>
    </source>
</evidence>
<evidence type="ECO:0000259" key="16">
    <source>
        <dbReference type="Pfam" id="PF22599"/>
    </source>
</evidence>
<dbReference type="GO" id="GO:0065002">
    <property type="term" value="P:intracellular protein transmembrane transport"/>
    <property type="evidence" value="ECO:0007669"/>
    <property type="project" value="UniProtKB-UniRule"/>
</dbReference>
<feature type="transmembrane region" description="Helical" evidence="12">
    <location>
        <begin position="382"/>
        <end position="401"/>
    </location>
</feature>
<dbReference type="Gene3D" id="3.30.70.2040">
    <property type="match status" value="1"/>
</dbReference>
<dbReference type="Pfam" id="PF21760">
    <property type="entry name" value="SecD_1st"/>
    <property type="match status" value="1"/>
</dbReference>
<comment type="similarity">
    <text evidence="13">Belongs to the SecD/SecF family. SecF subfamily.</text>
</comment>
<keyword evidence="18" id="KW-1185">Reference proteome</keyword>
<evidence type="ECO:0000313" key="18">
    <source>
        <dbReference type="Proteomes" id="UP000319671"/>
    </source>
</evidence>
<evidence type="ECO:0000256" key="13">
    <source>
        <dbReference type="HAMAP-Rule" id="MF_01464"/>
    </source>
</evidence>
<dbReference type="InterPro" id="IPR022645">
    <property type="entry name" value="SecD/SecF_bac"/>
</dbReference>
<evidence type="ECO:0000313" key="17">
    <source>
        <dbReference type="EMBL" id="TWE02516.1"/>
    </source>
</evidence>
<dbReference type="Pfam" id="PF02355">
    <property type="entry name" value="SecD_SecF_C"/>
    <property type="match status" value="2"/>
</dbReference>
<comment type="subcellular location">
    <subcellularLocation>
        <location evidence="1 12">Cell membrane</location>
        <topology evidence="1 12">Multi-pass membrane protein</topology>
    </subcellularLocation>
</comment>
<reference evidence="17 18" key="1">
    <citation type="submission" date="2019-06" db="EMBL/GenBank/DDBJ databases">
        <title>Sorghum-associated microbial communities from plants grown in Nebraska, USA.</title>
        <authorList>
            <person name="Schachtman D."/>
        </authorList>
    </citation>
    <scope>NUCLEOTIDE SEQUENCE [LARGE SCALE GENOMIC DNA]</scope>
    <source>
        <strain evidence="17 18">2482</strain>
    </source>
</reference>
<evidence type="ECO:0000259" key="15">
    <source>
        <dbReference type="Pfam" id="PF21760"/>
    </source>
</evidence>
<feature type="domain" description="Protein export membrane protein SecD/SecF C-terminal" evidence="14">
    <location>
        <begin position="553"/>
        <end position="729"/>
    </location>
</feature>
<dbReference type="GO" id="GO:0015450">
    <property type="term" value="F:protein-transporting ATPase activity"/>
    <property type="evidence" value="ECO:0007669"/>
    <property type="project" value="InterPro"/>
</dbReference>
<evidence type="ECO:0000256" key="8">
    <source>
        <dbReference type="ARBA" id="ARBA00023136"/>
    </source>
</evidence>
<keyword evidence="5 12" id="KW-0653">Protein transport</keyword>
<evidence type="ECO:0000256" key="11">
    <source>
        <dbReference type="ARBA" id="ARBA00061053"/>
    </source>
</evidence>
<dbReference type="FunFam" id="1.20.1640.10:FF:000004">
    <property type="entry name" value="Protein translocase subunit SecD"/>
    <property type="match status" value="1"/>
</dbReference>
<comment type="similarity">
    <text evidence="10">In the C-terminal section; belongs to the SecD/SecF family. SecF subfamily.</text>
</comment>
<dbReference type="Proteomes" id="UP000319671">
    <property type="component" value="Unassembled WGS sequence"/>
</dbReference>
<evidence type="ECO:0000256" key="9">
    <source>
        <dbReference type="ARBA" id="ARBA00059018"/>
    </source>
</evidence>
<feature type="domain" description="SecDF P1 head subdomain" evidence="16">
    <location>
        <begin position="121"/>
        <end position="237"/>
    </location>
</feature>
<name>A0A561DGK1_9BACI</name>
<evidence type="ECO:0000256" key="10">
    <source>
        <dbReference type="ARBA" id="ARBA00060856"/>
    </source>
</evidence>
<comment type="function">
    <text evidence="9 12">Part of the Sec protein translocase complex. Interacts with the SecYEG preprotein conducting channel. SecDF uses the proton motive force (PMF) to complete protein translocation after the ATP-dependent function of SecA.</text>
</comment>
<dbReference type="EMBL" id="VIVN01000004">
    <property type="protein sequence ID" value="TWE02516.1"/>
    <property type="molecule type" value="Genomic_DNA"/>
</dbReference>
<dbReference type="HAMAP" id="MF_01464_B">
    <property type="entry name" value="SecF_B"/>
    <property type="match status" value="1"/>
</dbReference>
<keyword evidence="7 12" id="KW-0811">Translocation</keyword>
<comment type="subunit">
    <text evidence="13">Forms a complex with SecD. Part of the essential Sec protein translocation apparatus which comprises SecA, SecYEG and auxiliary proteins SecDF. Other proteins may also be involved.</text>
</comment>
<evidence type="ECO:0000256" key="3">
    <source>
        <dbReference type="ARBA" id="ARBA00022475"/>
    </source>
</evidence>
<evidence type="ECO:0000256" key="7">
    <source>
        <dbReference type="ARBA" id="ARBA00023010"/>
    </source>
</evidence>
<comment type="subunit">
    <text evidence="12">Forms a complex with SecF. Part of the essential Sec protein translocation apparatus which comprises SecA, SecYEG and auxiliary proteins SecDF. Other proteins may also be involved.</text>
</comment>
<comment type="similarity">
    <text evidence="11">In the N-terminal section; belongs to the SecD/SecF family. SecD subfamily.</text>
</comment>
<comment type="caution">
    <text evidence="12">Lacks conserved residue(s) required for the propagation of feature annotation.</text>
</comment>
<dbReference type="Gene3D" id="3.30.70.3220">
    <property type="match status" value="1"/>
</dbReference>
<dbReference type="InterPro" id="IPR022813">
    <property type="entry name" value="SecD/SecF_arch_bac"/>
</dbReference>
<feature type="transmembrane region" description="Helical" evidence="12">
    <location>
        <begin position="622"/>
        <end position="643"/>
    </location>
</feature>
<evidence type="ECO:0000256" key="4">
    <source>
        <dbReference type="ARBA" id="ARBA00022692"/>
    </source>
</evidence>
<feature type="transmembrane region" description="Helical" evidence="12">
    <location>
        <begin position="312"/>
        <end position="333"/>
    </location>
</feature>
<dbReference type="NCBIfam" id="TIGR01129">
    <property type="entry name" value="secD"/>
    <property type="match status" value="1"/>
</dbReference>
<evidence type="ECO:0000259" key="14">
    <source>
        <dbReference type="Pfam" id="PF02355"/>
    </source>
</evidence>
<keyword evidence="3 12" id="KW-1003">Cell membrane</keyword>
<dbReference type="PANTHER" id="PTHR30081:SF1">
    <property type="entry name" value="PROTEIN TRANSLOCASE SUBUNIT SECD"/>
    <property type="match status" value="1"/>
</dbReference>
<dbReference type="HAMAP" id="MF_01463_B">
    <property type="entry name" value="SecD_B"/>
    <property type="match status" value="1"/>
</dbReference>
<feature type="transmembrane region" description="Helical" evidence="12">
    <location>
        <begin position="702"/>
        <end position="727"/>
    </location>
</feature>
<dbReference type="NCBIfam" id="NF009581">
    <property type="entry name" value="PRK13024.1-1"/>
    <property type="match status" value="1"/>
</dbReference>
<dbReference type="InterPro" id="IPR048634">
    <property type="entry name" value="SecD_SecF_C"/>
</dbReference>
<feature type="transmembrane region" description="Helical" evidence="12">
    <location>
        <begin position="567"/>
        <end position="586"/>
    </location>
</feature>
<dbReference type="RefSeq" id="WP_144564188.1">
    <property type="nucleotide sequence ID" value="NZ_VIVN01000004.1"/>
</dbReference>
<dbReference type="FunFam" id="3.30.70.3220:FF:000001">
    <property type="entry name" value="Multifunctional fusion protein"/>
    <property type="match status" value="1"/>
</dbReference>
<feature type="transmembrane region" description="Helical" evidence="12">
    <location>
        <begin position="678"/>
        <end position="696"/>
    </location>
</feature>
<evidence type="ECO:0000256" key="12">
    <source>
        <dbReference type="HAMAP-Rule" id="MF_01463"/>
    </source>
</evidence>
<dbReference type="InterPro" id="IPR048631">
    <property type="entry name" value="SecD_1st"/>
</dbReference>
<feature type="domain" description="Protein export membrane protein SecD/SecF C-terminal" evidence="14">
    <location>
        <begin position="242"/>
        <end position="406"/>
    </location>
</feature>
<dbReference type="NCBIfam" id="TIGR00916">
    <property type="entry name" value="2A0604s01"/>
    <property type="match status" value="2"/>
</dbReference>
<gene>
    <name evidence="12" type="primary">secD</name>
    <name evidence="13" type="synonym">secF</name>
    <name evidence="17" type="ORF">FB550_10459</name>
</gene>
<keyword evidence="4 12" id="KW-0812">Transmembrane</keyword>
<keyword evidence="2 12" id="KW-0813">Transport</keyword>
<dbReference type="PRINTS" id="PR01755">
    <property type="entry name" value="SECFTRNLCASE"/>
</dbReference>
<comment type="caution">
    <text evidence="17">The sequence shown here is derived from an EMBL/GenBank/DDBJ whole genome shotgun (WGS) entry which is preliminary data.</text>
</comment>
<evidence type="ECO:0000256" key="5">
    <source>
        <dbReference type="ARBA" id="ARBA00022927"/>
    </source>
</evidence>
<dbReference type="InterPro" id="IPR054384">
    <property type="entry name" value="SecDF_P1_head"/>
</dbReference>
<dbReference type="InterPro" id="IPR055344">
    <property type="entry name" value="SecD_SecF_C_bact"/>
</dbReference>
<feature type="transmembrane region" description="Helical" evidence="12">
    <location>
        <begin position="354"/>
        <end position="376"/>
    </location>
</feature>
<dbReference type="InterPro" id="IPR022646">
    <property type="entry name" value="SecD/SecF_CS"/>
</dbReference>
<sequence>MVKRSRIIAFFLLILIFGSTIGATTKNILNNMKLGLDLQGGFEVLYEVQPAKKGQKITKDVLASTAEALDKRINVLGVSEPSIQIEGTNRIRVQLAGVKDQNKAREILSTQANLTFRDANDKLMMDGSDLKQGGAKQTFDQNGAPSVTLSLKSADKFRKVSEKIMNMAPNNYLVIWLDFEEGKDSFKTEVTKAKPKFLSAPTVKEIFNQDSVSIVGSFTAKEAQTLASLLNAGSLPVKLKEVYSTSVGAKFGEQALHETVFAGIVGIVIIYLFMIFYYRFPGFIATITLTIFTYLVLLIFDWMNGVLTLPGIAAIILGVGMAVDANIITYERIREELKVGRSLKSAFEAGEKHAFTAIFDANLTTILTACVLFFYGTSSVKGFATMLIVSVLMSFLTNVYGSRLLLGLWVKSGIFNKKPGWFAVHPSQIKSINDNVDTVDLPTRFDKIDFIGLRKKVFILSGTLILAGVIVLAIFRLNLGIDFSSGTRIEVQSKTPLTTEEVRSAFTDRGLKPDDVVISGNNNQIGAVRMIGVLSKNEIASLKADFKKEYGYEPNVSTVSPTVGKELAKNAFISVLLASIGIILYVSIRFEAYMAIAAIAAILHDAFFMIAIFSITRLEVDLNYIAAILTIVGYSNHDTIVTFDRVRENMHKKKRLKTVQDIADVVNVSIRQTLTRSINTVLTVLVTTACIMIFGSPSIRNFSIALFVGLIVGVYSSVFVAGSLWYVMKCKELKKKGVIRTVKEKRKYSDQPQV</sequence>